<dbReference type="PANTHER" id="PTHR45856">
    <property type="entry name" value="ALPHA/BETA-HYDROLASES SUPERFAMILY PROTEIN"/>
    <property type="match status" value="1"/>
</dbReference>
<keyword evidence="3" id="KW-1185">Reference proteome</keyword>
<dbReference type="InterPro" id="IPR029058">
    <property type="entry name" value="AB_hydrolase_fold"/>
</dbReference>
<evidence type="ECO:0000313" key="2">
    <source>
        <dbReference type="EMBL" id="OKH26826.1"/>
    </source>
</evidence>
<dbReference type="InterPro" id="IPR051218">
    <property type="entry name" value="Sec_MonoDiacylglyc_Lipase"/>
</dbReference>
<dbReference type="OrthoDB" id="5522031at2"/>
<organism evidence="2 3">
    <name type="scientific">Hydrococcus rivularis NIES-593</name>
    <dbReference type="NCBI Taxonomy" id="1921803"/>
    <lineage>
        <taxon>Bacteria</taxon>
        <taxon>Bacillati</taxon>
        <taxon>Cyanobacteriota</taxon>
        <taxon>Cyanophyceae</taxon>
        <taxon>Pleurocapsales</taxon>
        <taxon>Hydrococcaceae</taxon>
        <taxon>Hydrococcus</taxon>
    </lineage>
</organism>
<comment type="caution">
    <text evidence="2">The sequence shown here is derived from an EMBL/GenBank/DDBJ whole genome shotgun (WGS) entry which is preliminary data.</text>
</comment>
<evidence type="ECO:0000259" key="1">
    <source>
        <dbReference type="Pfam" id="PF01764"/>
    </source>
</evidence>
<gene>
    <name evidence="2" type="ORF">NIES593_01930</name>
</gene>
<dbReference type="AlphaFoldDB" id="A0A1U7HTA9"/>
<dbReference type="PANTHER" id="PTHR45856:SF24">
    <property type="entry name" value="FUNGAL LIPASE-LIKE DOMAIN-CONTAINING PROTEIN"/>
    <property type="match status" value="1"/>
</dbReference>
<dbReference type="STRING" id="1921803.NIES593_01930"/>
<reference evidence="2 3" key="1">
    <citation type="submission" date="2016-11" db="EMBL/GenBank/DDBJ databases">
        <title>Draft Genome Sequences of Nine Cyanobacterial Strains from Diverse Habitats.</title>
        <authorList>
            <person name="Zhu T."/>
            <person name="Hou S."/>
            <person name="Lu X."/>
            <person name="Hess W.R."/>
        </authorList>
    </citation>
    <scope>NUCLEOTIDE SEQUENCE [LARGE SCALE GENOMIC DNA]</scope>
    <source>
        <strain evidence="2 3">NIES-593</strain>
    </source>
</reference>
<evidence type="ECO:0000313" key="3">
    <source>
        <dbReference type="Proteomes" id="UP000186868"/>
    </source>
</evidence>
<dbReference type="SUPFAM" id="SSF53474">
    <property type="entry name" value="alpha/beta-Hydrolases"/>
    <property type="match status" value="1"/>
</dbReference>
<dbReference type="CDD" id="cd00519">
    <property type="entry name" value="Lipase_3"/>
    <property type="match status" value="1"/>
</dbReference>
<dbReference type="InterPro" id="IPR002921">
    <property type="entry name" value="Fungal_lipase-type"/>
</dbReference>
<dbReference type="Gene3D" id="3.40.50.1820">
    <property type="entry name" value="alpha/beta hydrolase"/>
    <property type="match status" value="1"/>
</dbReference>
<dbReference type="Pfam" id="PF01764">
    <property type="entry name" value="Lipase_3"/>
    <property type="match status" value="1"/>
</dbReference>
<protein>
    <recommendedName>
        <fullName evidence="1">Fungal lipase-type domain-containing protein</fullName>
    </recommendedName>
</protein>
<accession>A0A1U7HTA9</accession>
<dbReference type="Proteomes" id="UP000186868">
    <property type="component" value="Unassembled WGS sequence"/>
</dbReference>
<feature type="domain" description="Fungal lipase-type" evidence="1">
    <location>
        <begin position="79"/>
        <end position="205"/>
    </location>
</feature>
<dbReference type="GO" id="GO:0006629">
    <property type="term" value="P:lipid metabolic process"/>
    <property type="evidence" value="ECO:0007669"/>
    <property type="project" value="InterPro"/>
</dbReference>
<proteinExistence type="predicted"/>
<sequence>MQNNLILTGAKMTAINFKEILEYGLRSQLAYTISQIGWDITETLGWRVPNPSKLIIREVRRSEVNVIVEVDDLTQTQWIAVRGSSNLRNWLLNFRYMQRSFNKNFMDRRVNIDLHTGFYIAADDVYKAILPHLNKEYKTRIAGHSLGGAIAVILMMFLKEDGYQLEKCITFGQPKVTDRKGAQMCQHLPLLRIINHEDVVPLLPPGTILTRLQGGYHHFGSKIVLGEENGYTYTQPQALDNSMYNFWMRLISAIGQKNIRYSTENIKDHNLAFYLLKIAVNLGNPEQSLEKLLCNLSYETGEFYSQLNCLNFSKV</sequence>
<name>A0A1U7HTA9_9CYAN</name>
<dbReference type="EMBL" id="MRCB01000001">
    <property type="protein sequence ID" value="OKH26826.1"/>
    <property type="molecule type" value="Genomic_DNA"/>
</dbReference>